<sequence>MQNDVYVIIGTRIRYFRNINQLTQIEMANLMDVSQSTICNIENGIYPVPLHVLIQVSALLQIPLKDLLSEVI</sequence>
<evidence type="ECO:0000259" key="1">
    <source>
        <dbReference type="PROSITE" id="PS50943"/>
    </source>
</evidence>
<name>A0A3S1EK68_9BACL</name>
<dbReference type="RefSeq" id="WP_127191254.1">
    <property type="nucleotide sequence ID" value="NZ_RZNY01000004.1"/>
</dbReference>
<dbReference type="InterPro" id="IPR001387">
    <property type="entry name" value="Cro/C1-type_HTH"/>
</dbReference>
<dbReference type="InterPro" id="IPR010982">
    <property type="entry name" value="Lambda_DNA-bd_dom_sf"/>
</dbReference>
<dbReference type="Pfam" id="PF01381">
    <property type="entry name" value="HTH_3"/>
    <property type="match status" value="1"/>
</dbReference>
<proteinExistence type="predicted"/>
<dbReference type="AlphaFoldDB" id="A0A3S1EK68"/>
<accession>A0A3S1EK68</accession>
<dbReference type="Proteomes" id="UP000279446">
    <property type="component" value="Unassembled WGS sequence"/>
</dbReference>
<organism evidence="2 3">
    <name type="scientific">Paenibacillus anaericanus</name>
    <dbReference type="NCBI Taxonomy" id="170367"/>
    <lineage>
        <taxon>Bacteria</taxon>
        <taxon>Bacillati</taxon>
        <taxon>Bacillota</taxon>
        <taxon>Bacilli</taxon>
        <taxon>Bacillales</taxon>
        <taxon>Paenibacillaceae</taxon>
        <taxon>Paenibacillus</taxon>
    </lineage>
</organism>
<keyword evidence="3" id="KW-1185">Reference proteome</keyword>
<reference evidence="2 3" key="1">
    <citation type="submission" date="2018-12" db="EMBL/GenBank/DDBJ databases">
        <authorList>
            <person name="Sun L."/>
            <person name="Chen Z."/>
        </authorList>
    </citation>
    <scope>NUCLEOTIDE SEQUENCE [LARGE SCALE GENOMIC DNA]</scope>
    <source>
        <strain evidence="2 3">DSM 15890</strain>
    </source>
</reference>
<evidence type="ECO:0000313" key="2">
    <source>
        <dbReference type="EMBL" id="RUT47377.1"/>
    </source>
</evidence>
<dbReference type="GO" id="GO:0003677">
    <property type="term" value="F:DNA binding"/>
    <property type="evidence" value="ECO:0007669"/>
    <property type="project" value="InterPro"/>
</dbReference>
<dbReference type="SUPFAM" id="SSF47413">
    <property type="entry name" value="lambda repressor-like DNA-binding domains"/>
    <property type="match status" value="1"/>
</dbReference>
<comment type="caution">
    <text evidence="2">The sequence shown here is derived from an EMBL/GenBank/DDBJ whole genome shotgun (WGS) entry which is preliminary data.</text>
</comment>
<dbReference type="PROSITE" id="PS50943">
    <property type="entry name" value="HTH_CROC1"/>
    <property type="match status" value="1"/>
</dbReference>
<protein>
    <submittedName>
        <fullName evidence="2">XRE family transcriptional regulator</fullName>
    </submittedName>
</protein>
<dbReference type="EMBL" id="RZNY01000004">
    <property type="protein sequence ID" value="RUT47377.1"/>
    <property type="molecule type" value="Genomic_DNA"/>
</dbReference>
<dbReference type="SMART" id="SM00530">
    <property type="entry name" value="HTH_XRE"/>
    <property type="match status" value="1"/>
</dbReference>
<dbReference type="CDD" id="cd00093">
    <property type="entry name" value="HTH_XRE"/>
    <property type="match status" value="1"/>
</dbReference>
<dbReference type="Gene3D" id="1.10.260.40">
    <property type="entry name" value="lambda repressor-like DNA-binding domains"/>
    <property type="match status" value="1"/>
</dbReference>
<evidence type="ECO:0000313" key="3">
    <source>
        <dbReference type="Proteomes" id="UP000279446"/>
    </source>
</evidence>
<gene>
    <name evidence="2" type="ORF">EJP82_06605</name>
</gene>
<feature type="domain" description="HTH cro/C1-type" evidence="1">
    <location>
        <begin position="13"/>
        <end position="67"/>
    </location>
</feature>
<dbReference type="OrthoDB" id="2627663at2"/>